<dbReference type="GO" id="GO:0016887">
    <property type="term" value="F:ATP hydrolysis activity"/>
    <property type="evidence" value="ECO:0007669"/>
    <property type="project" value="InterPro"/>
</dbReference>
<evidence type="ECO:0000313" key="2">
    <source>
        <dbReference type="EMBL" id="PNF24076.1"/>
    </source>
</evidence>
<evidence type="ECO:0000313" key="3">
    <source>
        <dbReference type="Proteomes" id="UP000235965"/>
    </source>
</evidence>
<dbReference type="InterPro" id="IPR027417">
    <property type="entry name" value="P-loop_NTPase"/>
</dbReference>
<comment type="caution">
    <text evidence="2">The sequence shown here is derived from an EMBL/GenBank/DDBJ whole genome shotgun (WGS) entry which is preliminary data.</text>
</comment>
<organism evidence="2 3">
    <name type="scientific">Cryptotermes secundus</name>
    <dbReference type="NCBI Taxonomy" id="105785"/>
    <lineage>
        <taxon>Eukaryota</taxon>
        <taxon>Metazoa</taxon>
        <taxon>Ecdysozoa</taxon>
        <taxon>Arthropoda</taxon>
        <taxon>Hexapoda</taxon>
        <taxon>Insecta</taxon>
        <taxon>Pterygota</taxon>
        <taxon>Neoptera</taxon>
        <taxon>Polyneoptera</taxon>
        <taxon>Dictyoptera</taxon>
        <taxon>Blattodea</taxon>
        <taxon>Blattoidea</taxon>
        <taxon>Termitoidae</taxon>
        <taxon>Kalotermitidae</taxon>
        <taxon>Cryptotermitinae</taxon>
        <taxon>Cryptotermes</taxon>
    </lineage>
</organism>
<reference evidence="2 3" key="1">
    <citation type="submission" date="2017-12" db="EMBL/GenBank/DDBJ databases">
        <title>Hemimetabolous genomes reveal molecular basis of termite eusociality.</title>
        <authorList>
            <person name="Harrison M.C."/>
            <person name="Jongepier E."/>
            <person name="Robertson H.M."/>
            <person name="Arning N."/>
            <person name="Bitard-Feildel T."/>
            <person name="Chao H."/>
            <person name="Childers C.P."/>
            <person name="Dinh H."/>
            <person name="Doddapaneni H."/>
            <person name="Dugan S."/>
            <person name="Gowin J."/>
            <person name="Greiner C."/>
            <person name="Han Y."/>
            <person name="Hu H."/>
            <person name="Hughes D.S.T."/>
            <person name="Huylmans A.-K."/>
            <person name="Kemena C."/>
            <person name="Kremer L.P.M."/>
            <person name="Lee S.L."/>
            <person name="Lopez-Ezquerra A."/>
            <person name="Mallet L."/>
            <person name="Monroy-Kuhn J.M."/>
            <person name="Moser A."/>
            <person name="Murali S.C."/>
            <person name="Muzny D.M."/>
            <person name="Otani S."/>
            <person name="Piulachs M.-D."/>
            <person name="Poelchau M."/>
            <person name="Qu J."/>
            <person name="Schaub F."/>
            <person name="Wada-Katsumata A."/>
            <person name="Worley K.C."/>
            <person name="Xie Q."/>
            <person name="Ylla G."/>
            <person name="Poulsen M."/>
            <person name="Gibbs R.A."/>
            <person name="Schal C."/>
            <person name="Richards S."/>
            <person name="Belles X."/>
            <person name="Korb J."/>
            <person name="Bornberg-Bauer E."/>
        </authorList>
    </citation>
    <scope>NUCLEOTIDE SEQUENCE [LARGE SCALE GENOMIC DNA]</scope>
    <source>
        <tissue evidence="2">Whole body</tissue>
    </source>
</reference>
<protein>
    <recommendedName>
        <fullName evidence="1">AAA+ ATPase domain-containing protein</fullName>
    </recommendedName>
</protein>
<feature type="domain" description="AAA+ ATPase" evidence="1">
    <location>
        <begin position="145"/>
        <end position="329"/>
    </location>
</feature>
<dbReference type="GO" id="GO:0005524">
    <property type="term" value="F:ATP binding"/>
    <property type="evidence" value="ECO:0007669"/>
    <property type="project" value="InterPro"/>
</dbReference>
<dbReference type="InterPro" id="IPR039891">
    <property type="entry name" value="VWA8"/>
</dbReference>
<dbReference type="Gene3D" id="3.40.50.300">
    <property type="entry name" value="P-loop containing nucleotide triphosphate hydrolases"/>
    <property type="match status" value="2"/>
</dbReference>
<evidence type="ECO:0000259" key="1">
    <source>
        <dbReference type="SMART" id="SM00382"/>
    </source>
</evidence>
<dbReference type="InParanoid" id="A0A2J7Q673"/>
<dbReference type="GO" id="GO:0005737">
    <property type="term" value="C:cytoplasm"/>
    <property type="evidence" value="ECO:0007669"/>
    <property type="project" value="TreeGrafter"/>
</dbReference>
<dbReference type="OrthoDB" id="5186at2759"/>
<dbReference type="SUPFAM" id="SSF52540">
    <property type="entry name" value="P-loop containing nucleoside triphosphate hydrolases"/>
    <property type="match status" value="2"/>
</dbReference>
<dbReference type="EMBL" id="NEVH01017536">
    <property type="protein sequence ID" value="PNF24076.1"/>
    <property type="molecule type" value="Genomic_DNA"/>
</dbReference>
<dbReference type="Proteomes" id="UP000235965">
    <property type="component" value="Unassembled WGS sequence"/>
</dbReference>
<dbReference type="FunCoup" id="A0A2J7Q673">
    <property type="interactions" value="1011"/>
</dbReference>
<dbReference type="STRING" id="105785.A0A2J7Q673"/>
<dbReference type="InterPro" id="IPR011704">
    <property type="entry name" value="ATPase_dyneun-rel_AAA"/>
</dbReference>
<dbReference type="InterPro" id="IPR003593">
    <property type="entry name" value="AAA+_ATPase"/>
</dbReference>
<gene>
    <name evidence="2" type="ORF">B7P43_G04705</name>
</gene>
<name>A0A2J7Q673_9NEOP</name>
<feature type="domain" description="AAA+ ATPase" evidence="1">
    <location>
        <begin position="475"/>
        <end position="584"/>
    </location>
</feature>
<sequence>MSQLLSCCYSLLSPEASLLGLPDFPVDSLPAAVKLMEKLPGLSPYEILYRLYPYNSFLSREGKQSVEGLLATFNLQTVKKNISTSIQHVIPNSQDHSAQVRMNYNNQQQQFQVECGIGERAPSVANFIQTTYQEQLLAQLLQSHLIGDFCIIGPRGCGKSATVKTLAALLNYQIEPIVLYQDMTSRDLLQQRSTLPNGDTIWQNSPLVTAALEGKMAVLDGIHRIHPSTLSTIYRLVHDRELQLHDGRRLVRCDRFDEYKTRHSLSEQQLYDSGLLRIHPAFRIVALAEPPSEGNRAGQWLTAEILSLFLFHEMRPLALHEEIHIVKSLYGEVGKSLASVMELAHKLRASEDPTLQSLAGSLSTRQLLRIARRMAVYAADSPAAAIQQACLSRFLPSLARQALDTVLIDAGISAATQTSDSTSKVCEVQDNVVRIGNTTAPRYQTSASSKVPDVLFFDVPQHVSTLEWLLQDFSLGEHLLLVGNQGVGKNKLADRLLQLLNRPREYIQLHRDTTVQTLTLQPTVRDGVVKYEDSPLVQAVKYGHVLIVDEADKAPTHVTCILKTLVESGEMILSDGRRLVPRSDPRVHSNSPSIIPIHPEFRMIILANRPGFPFLGNDFFGALGDLFSCHAVDNPSPESELSLLEQYGPNVPGKVIVKLVKAFSELRNMADRGLVQYPYSTREVVNIVKHLQEFPNESLASAVRNVFDFDSYSKEVQEILVQTLHKYGIPIGADPSNVNLAKE</sequence>
<dbReference type="PANTHER" id="PTHR21610:SF9">
    <property type="entry name" value="VON WILLEBRAND FACTOR A DOMAIN-CONTAINING PROTEIN 8"/>
    <property type="match status" value="1"/>
</dbReference>
<dbReference type="PANTHER" id="PTHR21610">
    <property type="entry name" value="VON WILLEBRAND FACTOR A DOMAIN-CONTAINING PROTEIN 8"/>
    <property type="match status" value="1"/>
</dbReference>
<keyword evidence="3" id="KW-1185">Reference proteome</keyword>
<accession>A0A2J7Q673</accession>
<proteinExistence type="predicted"/>
<dbReference type="AlphaFoldDB" id="A0A2J7Q673"/>
<dbReference type="Pfam" id="PF07728">
    <property type="entry name" value="AAA_5"/>
    <property type="match status" value="2"/>
</dbReference>
<dbReference type="SMART" id="SM00382">
    <property type="entry name" value="AAA"/>
    <property type="match status" value="2"/>
</dbReference>
<dbReference type="FunFam" id="3.40.50.300:FF:000663">
    <property type="entry name" value="von Willebrand factor A domain containing 8"/>
    <property type="match status" value="1"/>
</dbReference>